<name>A0AAP2E073_9BACT</name>
<organism evidence="2 3">
    <name type="scientific">Dawidia cretensis</name>
    <dbReference type="NCBI Taxonomy" id="2782350"/>
    <lineage>
        <taxon>Bacteria</taxon>
        <taxon>Pseudomonadati</taxon>
        <taxon>Bacteroidota</taxon>
        <taxon>Cytophagia</taxon>
        <taxon>Cytophagales</taxon>
        <taxon>Chryseotaleaceae</taxon>
        <taxon>Dawidia</taxon>
    </lineage>
</organism>
<dbReference type="InterPro" id="IPR010406">
    <property type="entry name" value="DUF1003"/>
</dbReference>
<dbReference type="Pfam" id="PF06210">
    <property type="entry name" value="DUF1003"/>
    <property type="match status" value="1"/>
</dbReference>
<dbReference type="AlphaFoldDB" id="A0AAP2E073"/>
<feature type="transmembrane region" description="Helical" evidence="1">
    <location>
        <begin position="143"/>
        <end position="166"/>
    </location>
</feature>
<dbReference type="PANTHER" id="PTHR41386">
    <property type="entry name" value="INTEGRAL MEMBRANE PROTEIN-RELATED"/>
    <property type="match status" value="1"/>
</dbReference>
<gene>
    <name evidence="2" type="ORF">KK062_20490</name>
</gene>
<feature type="transmembrane region" description="Helical" evidence="1">
    <location>
        <begin position="117"/>
        <end position="137"/>
    </location>
</feature>
<sequence>MKKVHCHLSNREIPASQAVKGTDVRPGIRDLIKKDHPTFTDDAYVSLDELLHYRKRYLEKMLKDERGELSHLEQAVLNSINEDELLSTNIEPVIEKSASLGDRIADRIAEFGGSWTFIILFFSFIAVWMGTNIFILFRKPFDPYPFILLNLILSCLAAIQAPIIMMSQNRQETKDRQRSEHDYKINLKAELEIRLLHEKIDHLILQQNQRLLEIQQIQVDLMDDILDKLNHRGSGDKN</sequence>
<comment type="caution">
    <text evidence="2">The sequence shown here is derived from an EMBL/GenBank/DDBJ whole genome shotgun (WGS) entry which is preliminary data.</text>
</comment>
<dbReference type="EMBL" id="JAHESE010000024">
    <property type="protein sequence ID" value="MBT1710631.1"/>
    <property type="molecule type" value="Genomic_DNA"/>
</dbReference>
<keyword evidence="1" id="KW-0812">Transmembrane</keyword>
<keyword evidence="1" id="KW-0472">Membrane</keyword>
<evidence type="ECO:0000256" key="1">
    <source>
        <dbReference type="SAM" id="Phobius"/>
    </source>
</evidence>
<evidence type="ECO:0000313" key="3">
    <source>
        <dbReference type="Proteomes" id="UP001319080"/>
    </source>
</evidence>
<accession>A0AAP2E073</accession>
<proteinExistence type="predicted"/>
<dbReference type="RefSeq" id="WP_254086206.1">
    <property type="nucleotide sequence ID" value="NZ_JAHESE010000024.1"/>
</dbReference>
<protein>
    <submittedName>
        <fullName evidence="2">DUF1003 domain-containing protein</fullName>
    </submittedName>
</protein>
<keyword evidence="1" id="KW-1133">Transmembrane helix</keyword>
<dbReference type="Proteomes" id="UP001319080">
    <property type="component" value="Unassembled WGS sequence"/>
</dbReference>
<keyword evidence="3" id="KW-1185">Reference proteome</keyword>
<evidence type="ECO:0000313" key="2">
    <source>
        <dbReference type="EMBL" id="MBT1710631.1"/>
    </source>
</evidence>
<reference evidence="2 3" key="1">
    <citation type="submission" date="2021-05" db="EMBL/GenBank/DDBJ databases">
        <title>A Polyphasic approach of four new species of the genus Ohtaekwangia: Ohtaekwangia histidinii sp. nov., Ohtaekwangia cretensis sp. nov., Ohtaekwangia indiensis sp. nov., Ohtaekwangia reichenbachii sp. nov. from diverse environment.</title>
        <authorList>
            <person name="Octaviana S."/>
        </authorList>
    </citation>
    <scope>NUCLEOTIDE SEQUENCE [LARGE SCALE GENOMIC DNA]</scope>
    <source>
        <strain evidence="2 3">PWU5</strain>
    </source>
</reference>
<dbReference type="PANTHER" id="PTHR41386:SF1">
    <property type="entry name" value="MEMBRANE PROTEIN"/>
    <property type="match status" value="1"/>
</dbReference>